<dbReference type="AlphaFoldDB" id="A0A2Z5U5U8"/>
<evidence type="ECO:0000259" key="1">
    <source>
        <dbReference type="Pfam" id="PF12680"/>
    </source>
</evidence>
<evidence type="ECO:0000313" key="2">
    <source>
        <dbReference type="EMBL" id="BBA93603.1"/>
    </source>
</evidence>
<dbReference type="Pfam" id="PF12680">
    <property type="entry name" value="SnoaL_2"/>
    <property type="match status" value="1"/>
</dbReference>
<dbReference type="Proteomes" id="UP000269331">
    <property type="component" value="Chromosome"/>
</dbReference>
<reference evidence="2 3" key="1">
    <citation type="journal article" date="2018" name="Genome Biol. Evol.">
        <title>Complete Genome Sequence of Streptococcus ruminantium sp. nov. GUT-187T (=DSM 104980T =JCM 31869T), the Type Strain of S. ruminantium, and Comparison with Genome Sequences of Streptococcus suis Strains.</title>
        <authorList>
            <person name="Tohya M."/>
            <person name="Sekizaki T."/>
            <person name="Miyoshi-Akiyama T."/>
        </authorList>
    </citation>
    <scope>NUCLEOTIDE SEQUENCE [LARGE SCALE GENOMIC DNA]</scope>
    <source>
        <strain evidence="2 3">GUT187T</strain>
    </source>
</reference>
<protein>
    <submittedName>
        <fullName evidence="2">Nuclear transport factor 2 family protein</fullName>
    </submittedName>
</protein>
<accession>A0A2Z5U5U8</accession>
<dbReference type="InterPro" id="IPR032710">
    <property type="entry name" value="NTF2-like_dom_sf"/>
</dbReference>
<dbReference type="Gene3D" id="3.10.450.50">
    <property type="match status" value="1"/>
</dbReference>
<proteinExistence type="predicted"/>
<dbReference type="SUPFAM" id="SSF54427">
    <property type="entry name" value="NTF2-like"/>
    <property type="match status" value="1"/>
</dbReference>
<name>A0A2Z5U5U8_9STRE</name>
<sequence length="140" mass="15496">MYYIKKIGGHQMSTNLEIFNAYNNALIAGDFAALFETMADDIIWHQPGNHSTSGAKIGKEVLGAHLATFAEKTNGTFKVVTNWVSDNDTLVAANVTFLGTRTDGEELNMNGIDLFRMEDGKIKEVWLFSADQKAEDAFWG</sequence>
<dbReference type="EMBL" id="AP018400">
    <property type="protein sequence ID" value="BBA93603.1"/>
    <property type="molecule type" value="Genomic_DNA"/>
</dbReference>
<organism evidence="2 3">
    <name type="scientific">Streptococcus ruminantium</name>
    <dbReference type="NCBI Taxonomy" id="1917441"/>
    <lineage>
        <taxon>Bacteria</taxon>
        <taxon>Bacillati</taxon>
        <taxon>Bacillota</taxon>
        <taxon>Bacilli</taxon>
        <taxon>Lactobacillales</taxon>
        <taxon>Streptococcaceae</taxon>
        <taxon>Streptococcus</taxon>
    </lineage>
</organism>
<gene>
    <name evidence="2" type="ORF">SR187_10015</name>
</gene>
<evidence type="ECO:0000313" key="3">
    <source>
        <dbReference type="Proteomes" id="UP000269331"/>
    </source>
</evidence>
<feature type="domain" description="SnoaL-like" evidence="1">
    <location>
        <begin position="21"/>
        <end position="125"/>
    </location>
</feature>
<dbReference type="InterPro" id="IPR037401">
    <property type="entry name" value="SnoaL-like"/>
</dbReference>
<dbReference type="KEGG" id="srq:SR187_10015"/>